<keyword evidence="1" id="KW-1133">Transmembrane helix</keyword>
<evidence type="ECO:0000313" key="2">
    <source>
        <dbReference type="EMBL" id="VDO54353.1"/>
    </source>
</evidence>
<feature type="transmembrane region" description="Helical" evidence="1">
    <location>
        <begin position="12"/>
        <end position="30"/>
    </location>
</feature>
<organism evidence="4">
    <name type="scientific">Haemonchus placei</name>
    <name type="common">Barber's pole worm</name>
    <dbReference type="NCBI Taxonomy" id="6290"/>
    <lineage>
        <taxon>Eukaryota</taxon>
        <taxon>Metazoa</taxon>
        <taxon>Ecdysozoa</taxon>
        <taxon>Nematoda</taxon>
        <taxon>Chromadorea</taxon>
        <taxon>Rhabditida</taxon>
        <taxon>Rhabditina</taxon>
        <taxon>Rhabditomorpha</taxon>
        <taxon>Strongyloidea</taxon>
        <taxon>Trichostrongylidae</taxon>
        <taxon>Haemonchus</taxon>
    </lineage>
</organism>
<proteinExistence type="predicted"/>
<name>A0A0N4WTD4_HAEPC</name>
<dbReference type="AlphaFoldDB" id="A0A0N4WTD4"/>
<dbReference type="EMBL" id="UZAF01018724">
    <property type="protein sequence ID" value="VDO54353.1"/>
    <property type="molecule type" value="Genomic_DNA"/>
</dbReference>
<evidence type="ECO:0000256" key="1">
    <source>
        <dbReference type="SAM" id="Phobius"/>
    </source>
</evidence>
<accession>A0A0N4WTD4</accession>
<keyword evidence="1" id="KW-0812">Transmembrane</keyword>
<sequence length="71" mass="7890">MPEFRAVETLAGLNTFLPFIGVSYLAFYSVGRSEPITFPMAIVCLRPFSTLYLSPRPFAPSRTLFSLALSL</sequence>
<protein>
    <submittedName>
        <fullName evidence="4">EamA domain-containing protein</fullName>
    </submittedName>
</protein>
<reference evidence="4" key="1">
    <citation type="submission" date="2017-02" db="UniProtKB">
        <authorList>
            <consortium name="WormBaseParasite"/>
        </authorList>
    </citation>
    <scope>IDENTIFICATION</scope>
</reference>
<reference evidence="2 3" key="2">
    <citation type="submission" date="2018-11" db="EMBL/GenBank/DDBJ databases">
        <authorList>
            <consortium name="Pathogen Informatics"/>
        </authorList>
    </citation>
    <scope>NUCLEOTIDE SEQUENCE [LARGE SCALE GENOMIC DNA]</scope>
    <source>
        <strain evidence="2 3">MHpl1</strain>
    </source>
</reference>
<dbReference type="Proteomes" id="UP000268014">
    <property type="component" value="Unassembled WGS sequence"/>
</dbReference>
<keyword evidence="3" id="KW-1185">Reference proteome</keyword>
<keyword evidence="1" id="KW-0472">Membrane</keyword>
<evidence type="ECO:0000313" key="4">
    <source>
        <dbReference type="WBParaSite" id="HPLM_0001484401-mRNA-1"/>
    </source>
</evidence>
<dbReference type="WBParaSite" id="HPLM_0001484401-mRNA-1">
    <property type="protein sequence ID" value="HPLM_0001484401-mRNA-1"/>
    <property type="gene ID" value="HPLM_0001484401"/>
</dbReference>
<evidence type="ECO:0000313" key="3">
    <source>
        <dbReference type="Proteomes" id="UP000268014"/>
    </source>
</evidence>
<gene>
    <name evidence="2" type="ORF">HPLM_LOCUS14836</name>
</gene>